<keyword evidence="8" id="KW-1185">Reference proteome</keyword>
<dbReference type="AlphaFoldDB" id="A0A0C1U3D7"/>
<keyword evidence="1 5" id="KW-0596">Phosphopantetheine</keyword>
<feature type="domain" description="Carrier" evidence="6">
    <location>
        <begin position="1"/>
        <end position="76"/>
    </location>
</feature>
<keyword evidence="7" id="KW-0436">Ligase</keyword>
<comment type="subcellular location">
    <subcellularLocation>
        <location evidence="5">Cytoplasm</location>
    </subcellularLocation>
</comment>
<feature type="modified residue" description="O-(pantetheine 4'-phosphoryl)serine" evidence="5">
    <location>
        <position position="34"/>
    </location>
</feature>
<dbReference type="STRING" id="29341.RSJ17_02590"/>
<keyword evidence="3 5" id="KW-0597">Phosphoprotein</keyword>
<evidence type="ECO:0000256" key="1">
    <source>
        <dbReference type="ARBA" id="ARBA00022450"/>
    </source>
</evidence>
<evidence type="ECO:0000256" key="3">
    <source>
        <dbReference type="ARBA" id="ARBA00022553"/>
    </source>
</evidence>
<dbReference type="HAMAP" id="MF_00565">
    <property type="entry name" value="DltC"/>
    <property type="match status" value="1"/>
</dbReference>
<dbReference type="NCBIfam" id="TIGR01688">
    <property type="entry name" value="dltC"/>
    <property type="match status" value="1"/>
</dbReference>
<keyword evidence="4 5" id="KW-0961">Cell wall biogenesis/degradation</keyword>
<dbReference type="SUPFAM" id="SSF47336">
    <property type="entry name" value="ACP-like"/>
    <property type="match status" value="1"/>
</dbReference>
<keyword evidence="2 5" id="KW-0963">Cytoplasm</keyword>
<dbReference type="NCBIfam" id="NF003464">
    <property type="entry name" value="PRK05087.1"/>
    <property type="match status" value="1"/>
</dbReference>
<comment type="pathway">
    <text evidence="5">Cell wall biogenesis; lipoteichoic acid biosynthesis.</text>
</comment>
<dbReference type="GO" id="GO:0036370">
    <property type="term" value="F:D-alanyl carrier activity"/>
    <property type="evidence" value="ECO:0007669"/>
    <property type="project" value="UniProtKB-UniRule"/>
</dbReference>
<gene>
    <name evidence="5 7" type="primary">dltC</name>
    <name evidence="7" type="ORF">U732_2433</name>
</gene>
<dbReference type="InterPro" id="IPR009081">
    <property type="entry name" value="PP-bd_ACP"/>
</dbReference>
<evidence type="ECO:0000313" key="8">
    <source>
        <dbReference type="Proteomes" id="UP000031366"/>
    </source>
</evidence>
<dbReference type="GO" id="GO:0005737">
    <property type="term" value="C:cytoplasm"/>
    <property type="evidence" value="ECO:0007669"/>
    <property type="project" value="UniProtKB-SubCell"/>
</dbReference>
<evidence type="ECO:0000313" key="7">
    <source>
        <dbReference type="EMBL" id="KIE45973.1"/>
    </source>
</evidence>
<protein>
    <recommendedName>
        <fullName evidence="5">D-alanyl carrier protein</fullName>
        <shortName evidence="5">DCP</shortName>
    </recommendedName>
    <alternativeName>
        <fullName evidence="5">D-alanine--poly(phosphoribitol) ligase subunit 2</fullName>
    </alternativeName>
</protein>
<reference evidence="7 8" key="1">
    <citation type="journal article" date="2015" name="Infect. Genet. Evol.">
        <title>Genomic sequences of six botulinum neurotoxin-producing strains representing three clostridial species illustrate the mobility and diversity of botulinum neurotoxin genes.</title>
        <authorList>
            <person name="Smith T.J."/>
            <person name="Hill K.K."/>
            <person name="Xie G."/>
            <person name="Foley B.T."/>
            <person name="Williamson C.H."/>
            <person name="Foster J.T."/>
            <person name="Johnson S.L."/>
            <person name="Chertkov O."/>
            <person name="Teshima H."/>
            <person name="Gibbons H.S."/>
            <person name="Johnsky L.A."/>
            <person name="Karavis M.A."/>
            <person name="Smith L.A."/>
        </authorList>
    </citation>
    <scope>NUCLEOTIDE SEQUENCE [LARGE SCALE GENOMIC DNA]</scope>
    <source>
        <strain evidence="7 8">CDC 2741</strain>
    </source>
</reference>
<dbReference type="InterPro" id="IPR003230">
    <property type="entry name" value="DltC"/>
</dbReference>
<dbReference type="GO" id="GO:0016874">
    <property type="term" value="F:ligase activity"/>
    <property type="evidence" value="ECO:0007669"/>
    <property type="project" value="UniProtKB-KW"/>
</dbReference>
<evidence type="ECO:0000259" key="6">
    <source>
        <dbReference type="PROSITE" id="PS50075"/>
    </source>
</evidence>
<dbReference type="GO" id="GO:0071555">
    <property type="term" value="P:cell wall organization"/>
    <property type="evidence" value="ECO:0007669"/>
    <property type="project" value="UniProtKB-KW"/>
</dbReference>
<sequence length="77" mass="8723">MENTVLEILEDICGTDEFKEDLDINLFDAGLLDSLGSIEILLELEERLGIKLQPTELERSDIETPNNLIAFLKKKGF</sequence>
<proteinExistence type="inferred from homology"/>
<dbReference type="RefSeq" id="WP_039634785.1">
    <property type="nucleotide sequence ID" value="NZ_AYSO01000018.1"/>
</dbReference>
<dbReference type="Pfam" id="PF00550">
    <property type="entry name" value="PP-binding"/>
    <property type="match status" value="1"/>
</dbReference>
<dbReference type="UniPathway" id="UPA00556"/>
<dbReference type="Proteomes" id="UP000031366">
    <property type="component" value="Unassembled WGS sequence"/>
</dbReference>
<accession>A0A0C1U3D7</accession>
<dbReference type="InterPro" id="IPR036736">
    <property type="entry name" value="ACP-like_sf"/>
</dbReference>
<dbReference type="Gene3D" id="1.10.1200.10">
    <property type="entry name" value="ACP-like"/>
    <property type="match status" value="1"/>
</dbReference>
<evidence type="ECO:0000256" key="5">
    <source>
        <dbReference type="HAMAP-Rule" id="MF_00565"/>
    </source>
</evidence>
<dbReference type="PROSITE" id="PS50075">
    <property type="entry name" value="CARRIER"/>
    <property type="match status" value="1"/>
</dbReference>
<dbReference type="GO" id="GO:0070395">
    <property type="term" value="P:lipoteichoic acid biosynthetic process"/>
    <property type="evidence" value="ECO:0007669"/>
    <property type="project" value="UniProtKB-UniRule"/>
</dbReference>
<comment type="similarity">
    <text evidence="5">Belongs to the DltC family.</text>
</comment>
<organism evidence="7 8">
    <name type="scientific">Clostridium argentinense CDC 2741</name>
    <dbReference type="NCBI Taxonomy" id="1418104"/>
    <lineage>
        <taxon>Bacteria</taxon>
        <taxon>Bacillati</taxon>
        <taxon>Bacillota</taxon>
        <taxon>Clostridia</taxon>
        <taxon>Eubacteriales</taxon>
        <taxon>Clostridiaceae</taxon>
        <taxon>Clostridium</taxon>
    </lineage>
</organism>
<comment type="caution">
    <text evidence="7">The sequence shown here is derived from an EMBL/GenBank/DDBJ whole genome shotgun (WGS) entry which is preliminary data.</text>
</comment>
<comment type="function">
    <text evidence="5">Carrier protein involved in the D-alanylation of lipoteichoic acid (LTA). The loading of thioester-linked D-alanine onto DltC is catalyzed by D-alanine--D-alanyl carrier protein ligase DltA. The DltC-carried D-alanyl group is further transferred to cell membrane phosphatidylglycerol (PG) by forming an ester bond, probably catalyzed by DltD. D-alanylation of LTA plays an important role in modulating the properties of the cell wall in Gram-positive bacteria, influencing the net charge of the cell wall.</text>
</comment>
<name>A0A0C1U3D7_9CLOT</name>
<evidence type="ECO:0000256" key="2">
    <source>
        <dbReference type="ARBA" id="ARBA00022490"/>
    </source>
</evidence>
<dbReference type="EMBL" id="AYSO01000018">
    <property type="protein sequence ID" value="KIE45973.1"/>
    <property type="molecule type" value="Genomic_DNA"/>
</dbReference>
<evidence type="ECO:0000256" key="4">
    <source>
        <dbReference type="ARBA" id="ARBA00023316"/>
    </source>
</evidence>
<comment type="PTM">
    <text evidence="5">4'-phosphopantetheine is transferred from CoA to a specific serine of apo-DCP.</text>
</comment>